<keyword evidence="8 14" id="KW-0863">Zinc-finger</keyword>
<feature type="region of interest" description="Disordered" evidence="15">
    <location>
        <begin position="214"/>
        <end position="245"/>
    </location>
</feature>
<protein>
    <recommendedName>
        <fullName evidence="4">RING-type E3 ubiquitin transferase</fullName>
        <ecNumber evidence="4">2.3.2.27</ecNumber>
    </recommendedName>
</protein>
<evidence type="ECO:0000256" key="7">
    <source>
        <dbReference type="ARBA" id="ARBA00022723"/>
    </source>
</evidence>
<reference evidence="18" key="2">
    <citation type="submission" date="2020-07" db="EMBL/GenBank/DDBJ databases">
        <authorList>
            <person name="Vera ALvarez R."/>
            <person name="Arias-Moreno D.M."/>
            <person name="Jimenez-Jacinto V."/>
            <person name="Jimenez-Bremont J.F."/>
            <person name="Swaminathan K."/>
            <person name="Moose S.P."/>
            <person name="Guerrero-Gonzalez M.L."/>
            <person name="Marino-Ramirez L."/>
            <person name="Landsman D."/>
            <person name="Rodriguez-Kessler M."/>
            <person name="Delgado-Sanchez P."/>
        </authorList>
    </citation>
    <scope>NUCLEOTIDE SEQUENCE</scope>
    <source>
        <tissue evidence="18">Cladode</tissue>
    </source>
</reference>
<feature type="transmembrane region" description="Helical" evidence="16">
    <location>
        <begin position="56"/>
        <end position="76"/>
    </location>
</feature>
<keyword evidence="6 16" id="KW-0812">Transmembrane</keyword>
<dbReference type="PANTHER" id="PTHR46913:SF1">
    <property type="entry name" value="RING-H2 FINGER PROTEIN ATL16"/>
    <property type="match status" value="1"/>
</dbReference>
<comment type="catalytic activity">
    <reaction evidence="1">
        <text>S-ubiquitinyl-[E2 ubiquitin-conjugating enzyme]-L-cysteine + [acceptor protein]-L-lysine = [E2 ubiquitin-conjugating enzyme]-L-cysteine + N(6)-ubiquitinyl-[acceptor protein]-L-lysine.</text>
        <dbReference type="EC" id="2.3.2.27"/>
    </reaction>
</comment>
<evidence type="ECO:0000259" key="17">
    <source>
        <dbReference type="PROSITE" id="PS50089"/>
    </source>
</evidence>
<evidence type="ECO:0000256" key="11">
    <source>
        <dbReference type="ARBA" id="ARBA00022989"/>
    </source>
</evidence>
<dbReference type="SUPFAM" id="SSF57850">
    <property type="entry name" value="RING/U-box"/>
    <property type="match status" value="1"/>
</dbReference>
<dbReference type="UniPathway" id="UPA00143"/>
<evidence type="ECO:0000256" key="15">
    <source>
        <dbReference type="SAM" id="MobiDB-lite"/>
    </source>
</evidence>
<dbReference type="GO" id="GO:0016020">
    <property type="term" value="C:membrane"/>
    <property type="evidence" value="ECO:0007669"/>
    <property type="project" value="UniProtKB-SubCell"/>
</dbReference>
<feature type="domain" description="RING-type" evidence="17">
    <location>
        <begin position="147"/>
        <end position="189"/>
    </location>
</feature>
<evidence type="ECO:0000256" key="2">
    <source>
        <dbReference type="ARBA" id="ARBA00004167"/>
    </source>
</evidence>
<keyword evidence="11 16" id="KW-1133">Transmembrane helix</keyword>
<comment type="subcellular location">
    <subcellularLocation>
        <location evidence="2">Membrane</location>
        <topology evidence="2">Single-pass membrane protein</topology>
    </subcellularLocation>
</comment>
<evidence type="ECO:0000256" key="9">
    <source>
        <dbReference type="ARBA" id="ARBA00022786"/>
    </source>
</evidence>
<feature type="region of interest" description="Disordered" evidence="15">
    <location>
        <begin position="88"/>
        <end position="109"/>
    </location>
</feature>
<evidence type="ECO:0000256" key="8">
    <source>
        <dbReference type="ARBA" id="ARBA00022771"/>
    </source>
</evidence>
<evidence type="ECO:0000313" key="18">
    <source>
        <dbReference type="EMBL" id="MBA4614334.1"/>
    </source>
</evidence>
<proteinExistence type="inferred from homology"/>
<evidence type="ECO:0000256" key="6">
    <source>
        <dbReference type="ARBA" id="ARBA00022692"/>
    </source>
</evidence>
<dbReference type="Gene3D" id="3.30.40.10">
    <property type="entry name" value="Zinc/RING finger domain, C3HC4 (zinc finger)"/>
    <property type="match status" value="1"/>
</dbReference>
<evidence type="ECO:0000256" key="13">
    <source>
        <dbReference type="ARBA" id="ARBA00024209"/>
    </source>
</evidence>
<dbReference type="InterPro" id="IPR044600">
    <property type="entry name" value="ATL1/ATL16-like"/>
</dbReference>
<dbReference type="CDD" id="cd16461">
    <property type="entry name" value="RING-H2_EL5-like"/>
    <property type="match status" value="1"/>
</dbReference>
<keyword evidence="12 16" id="KW-0472">Membrane</keyword>
<evidence type="ECO:0000256" key="3">
    <source>
        <dbReference type="ARBA" id="ARBA00004906"/>
    </source>
</evidence>
<evidence type="ECO:0000256" key="10">
    <source>
        <dbReference type="ARBA" id="ARBA00022833"/>
    </source>
</evidence>
<dbReference type="GO" id="GO:0008270">
    <property type="term" value="F:zinc ion binding"/>
    <property type="evidence" value="ECO:0007669"/>
    <property type="project" value="UniProtKB-KW"/>
</dbReference>
<keyword evidence="7" id="KW-0479">Metal-binding</keyword>
<dbReference type="PANTHER" id="PTHR46913">
    <property type="entry name" value="RING-H2 FINGER PROTEIN ATL16"/>
    <property type="match status" value="1"/>
</dbReference>
<keyword evidence="5" id="KW-0808">Transferase</keyword>
<sequence>MATAENLETWAPDMNPKDCTQGFCILHEHLVFPPPPPFAFPDDHDASQSGSSFSPLVIAIIGILASAFLLISYYALISKYCGNSASTRAENNQHSHQGMEEEDQNLEPSHHEPWLMSTNGLDEALIKAITLVKYKKDDGLVGISSMCSICLGEILEDDTLRLLPKCSHAFHVPCIDTWLRSHSNCPLCRANIVSTSAHPSSPPQLMVDIIHQPDDHQNQLGNGETRSSEEGRETGVLEQASGNSPKCPFRAFSDLGEVGSREITVTDAGDHGSVGGQIMRRSISMDHPRETHLSVSEILRFGCGEDYQLEDCQAQEQHPKEATGESSKASIAGSTNVRFLFCKHGRGRNSVIPV</sequence>
<dbReference type="Pfam" id="PF13639">
    <property type="entry name" value="zf-RING_2"/>
    <property type="match status" value="1"/>
</dbReference>
<evidence type="ECO:0000256" key="1">
    <source>
        <dbReference type="ARBA" id="ARBA00000900"/>
    </source>
</evidence>
<comment type="pathway">
    <text evidence="3">Protein modification; protein ubiquitination.</text>
</comment>
<dbReference type="InterPro" id="IPR001841">
    <property type="entry name" value="Znf_RING"/>
</dbReference>
<dbReference type="EC" id="2.3.2.27" evidence="4"/>
<name>A0A7C8YBJ8_OPUST</name>
<keyword evidence="10" id="KW-0862">Zinc</keyword>
<evidence type="ECO:0000256" key="14">
    <source>
        <dbReference type="PROSITE-ProRule" id="PRU00175"/>
    </source>
</evidence>
<dbReference type="EMBL" id="GISG01002032">
    <property type="protein sequence ID" value="MBA4614334.1"/>
    <property type="molecule type" value="Transcribed_RNA"/>
</dbReference>
<keyword evidence="9" id="KW-0833">Ubl conjugation pathway</keyword>
<organism evidence="18">
    <name type="scientific">Opuntia streptacantha</name>
    <name type="common">Prickly pear cactus</name>
    <name type="synonym">Opuntia cardona</name>
    <dbReference type="NCBI Taxonomy" id="393608"/>
    <lineage>
        <taxon>Eukaryota</taxon>
        <taxon>Viridiplantae</taxon>
        <taxon>Streptophyta</taxon>
        <taxon>Embryophyta</taxon>
        <taxon>Tracheophyta</taxon>
        <taxon>Spermatophyta</taxon>
        <taxon>Magnoliopsida</taxon>
        <taxon>eudicotyledons</taxon>
        <taxon>Gunneridae</taxon>
        <taxon>Pentapetalae</taxon>
        <taxon>Caryophyllales</taxon>
        <taxon>Cactineae</taxon>
        <taxon>Cactaceae</taxon>
        <taxon>Opuntioideae</taxon>
        <taxon>Opuntia</taxon>
    </lineage>
</organism>
<feature type="compositionally biased region" description="Basic and acidic residues" evidence="15">
    <location>
        <begin position="226"/>
        <end position="235"/>
    </location>
</feature>
<accession>A0A7C8YBJ8</accession>
<dbReference type="AlphaFoldDB" id="A0A7C8YBJ8"/>
<dbReference type="InterPro" id="IPR013083">
    <property type="entry name" value="Znf_RING/FYVE/PHD"/>
</dbReference>
<evidence type="ECO:0000256" key="12">
    <source>
        <dbReference type="ARBA" id="ARBA00023136"/>
    </source>
</evidence>
<dbReference type="FunFam" id="3.30.40.10:FF:000187">
    <property type="entry name" value="E3 ubiquitin-protein ligase ATL6"/>
    <property type="match status" value="1"/>
</dbReference>
<dbReference type="GO" id="GO:0016567">
    <property type="term" value="P:protein ubiquitination"/>
    <property type="evidence" value="ECO:0007669"/>
    <property type="project" value="UniProtKB-UniPathway"/>
</dbReference>
<dbReference type="PROSITE" id="PS50089">
    <property type="entry name" value="ZF_RING_2"/>
    <property type="match status" value="1"/>
</dbReference>
<dbReference type="GO" id="GO:0061630">
    <property type="term" value="F:ubiquitin protein ligase activity"/>
    <property type="evidence" value="ECO:0007669"/>
    <property type="project" value="UniProtKB-EC"/>
</dbReference>
<evidence type="ECO:0000256" key="4">
    <source>
        <dbReference type="ARBA" id="ARBA00012483"/>
    </source>
</evidence>
<evidence type="ECO:0000256" key="5">
    <source>
        <dbReference type="ARBA" id="ARBA00022679"/>
    </source>
</evidence>
<reference evidence="18" key="1">
    <citation type="journal article" date="2013" name="J. Plant Res.">
        <title>Effect of fungi and light on seed germination of three Opuntia species from semiarid lands of central Mexico.</title>
        <authorList>
            <person name="Delgado-Sanchez P."/>
            <person name="Jimenez-Bremont J.F."/>
            <person name="Guerrero-Gonzalez Mde L."/>
            <person name="Flores J."/>
        </authorList>
    </citation>
    <scope>NUCLEOTIDE SEQUENCE</scope>
    <source>
        <tissue evidence="18">Cladode</tissue>
    </source>
</reference>
<dbReference type="SMART" id="SM01197">
    <property type="entry name" value="FANCL_C"/>
    <property type="match status" value="1"/>
</dbReference>
<comment type="similarity">
    <text evidence="13">Belongs to the RING-type zinc finger family. ATL subfamily.</text>
</comment>
<dbReference type="SMART" id="SM00184">
    <property type="entry name" value="RING"/>
    <property type="match status" value="1"/>
</dbReference>
<evidence type="ECO:0000256" key="16">
    <source>
        <dbReference type="SAM" id="Phobius"/>
    </source>
</evidence>